<dbReference type="InterPro" id="IPR004670">
    <property type="entry name" value="NhaA"/>
</dbReference>
<dbReference type="Gene3D" id="1.20.1530.10">
    <property type="entry name" value="Na+/H+ antiporter like domain"/>
    <property type="match status" value="1"/>
</dbReference>
<dbReference type="HAMAP" id="MF_01844">
    <property type="entry name" value="NhaA"/>
    <property type="match status" value="1"/>
</dbReference>
<feature type="transmembrane region" description="Helical" evidence="7">
    <location>
        <begin position="174"/>
        <end position="198"/>
    </location>
</feature>
<keyword evidence="9" id="KW-1185">Reference proteome</keyword>
<feature type="transmembrane region" description="Helical" evidence="7">
    <location>
        <begin position="34"/>
        <end position="55"/>
    </location>
</feature>
<evidence type="ECO:0000313" key="9">
    <source>
        <dbReference type="Proteomes" id="UP000319809"/>
    </source>
</evidence>
<keyword evidence="2 7" id="KW-1003">Cell membrane</keyword>
<keyword evidence="6 7" id="KW-0739">Sodium transport</keyword>
<evidence type="ECO:0000256" key="3">
    <source>
        <dbReference type="ARBA" id="ARBA00022692"/>
    </source>
</evidence>
<feature type="transmembrane region" description="Helical" evidence="7">
    <location>
        <begin position="204"/>
        <end position="225"/>
    </location>
</feature>
<organism evidence="8 9">
    <name type="scientific">Shewanella polaris</name>
    <dbReference type="NCBI Taxonomy" id="2588449"/>
    <lineage>
        <taxon>Bacteria</taxon>
        <taxon>Pseudomonadati</taxon>
        <taxon>Pseudomonadota</taxon>
        <taxon>Gammaproteobacteria</taxon>
        <taxon>Alteromonadales</taxon>
        <taxon>Shewanellaceae</taxon>
        <taxon>Shewanella</taxon>
    </lineage>
</organism>
<keyword evidence="7" id="KW-0813">Transport</keyword>
<keyword evidence="7" id="KW-0406">Ion transport</keyword>
<dbReference type="Pfam" id="PF06965">
    <property type="entry name" value="Na_H_antiport_1"/>
    <property type="match status" value="1"/>
</dbReference>
<comment type="similarity">
    <text evidence="7">Belongs to the NhaA Na(+)/H(+) (TC 2.A.33) antiporter family.</text>
</comment>
<evidence type="ECO:0000256" key="5">
    <source>
        <dbReference type="ARBA" id="ARBA00023136"/>
    </source>
</evidence>
<evidence type="ECO:0000256" key="1">
    <source>
        <dbReference type="ARBA" id="ARBA00004429"/>
    </source>
</evidence>
<evidence type="ECO:0000256" key="7">
    <source>
        <dbReference type="HAMAP-Rule" id="MF_01844"/>
    </source>
</evidence>
<keyword evidence="3 7" id="KW-0812">Transmembrane</keyword>
<protein>
    <recommendedName>
        <fullName evidence="7">Na(+)/H(+) antiporter NhaA</fullName>
    </recommendedName>
    <alternativeName>
        <fullName evidence="7">Sodium/proton antiporter NhaA</fullName>
    </alternativeName>
</protein>
<feature type="transmembrane region" description="Helical" evidence="7">
    <location>
        <begin position="237"/>
        <end position="260"/>
    </location>
</feature>
<dbReference type="NCBIfam" id="TIGR00773">
    <property type="entry name" value="NhaA"/>
    <property type="match status" value="1"/>
</dbReference>
<reference evidence="8 9" key="1">
    <citation type="submission" date="2019-06" db="EMBL/GenBank/DDBJ databases">
        <title>The genome of Shewanella sp. SM1901.</title>
        <authorList>
            <person name="Cha Q."/>
        </authorList>
    </citation>
    <scope>NUCLEOTIDE SEQUENCE [LARGE SCALE GENOMIC DNA]</scope>
    <source>
        <strain evidence="8 9">SM1901</strain>
    </source>
</reference>
<feature type="transmembrane region" description="Helical" evidence="7">
    <location>
        <begin position="355"/>
        <end position="380"/>
    </location>
</feature>
<proteinExistence type="inferred from homology"/>
<dbReference type="GO" id="GO:0005886">
    <property type="term" value="C:plasma membrane"/>
    <property type="evidence" value="ECO:0007669"/>
    <property type="project" value="UniProtKB-SubCell"/>
</dbReference>
<keyword evidence="7" id="KW-0915">Sodium</keyword>
<feature type="transmembrane region" description="Helical" evidence="7">
    <location>
        <begin position="392"/>
        <end position="418"/>
    </location>
</feature>
<comment type="function">
    <text evidence="7">Na(+)/H(+) antiporter that extrudes sodium in exchange for external protons.</text>
</comment>
<sequence>MGYEIKEENRDHAPLERGFLKFSLPVESFINSQIVAGIVLLVSAIAAILMVNLGWQNSYEALSTLKLTLSLGDWTISHSLHYWVNDGLMVLFFFILGLEIKYECLVGALSDIKDAALVIVMALGGMVLPALIYSSIIWISESSNAYQGWGIPMATDTAFAIGILTLLGAKAPRAAYIILTGLAIVDDMGAVAVIGLFYTEQIEVLPLFWAALTLLVLFFINILGIRKPIFYLMGGFFLWWFILQSGVHATTAGLLAAMMVPTRPYTNKVWFRRKMQNVIQDFQDVDSLGTPILENEQQHALAVKAEDIAKQTTAPILRWGYTLDKPVSLIILPLFAFLNAGVMLPTIIPDFKDTVVTLAIIFALVLGKGIGISLFAWLGLKLGAVRLPKGVVFPHIIGIGFLAGVGFTMSLFISVLAFEGQPALIEQAKLGILFGSLIAGIIGAAILFLVSQD</sequence>
<dbReference type="PANTHER" id="PTHR30341:SF0">
    <property type="entry name" value="NA(+)_H(+) ANTIPORTER NHAA"/>
    <property type="match status" value="1"/>
</dbReference>
<dbReference type="AlphaFoldDB" id="A0A4Y5YFF0"/>
<comment type="catalytic activity">
    <reaction evidence="7">
        <text>Na(+)(in) + 2 H(+)(out) = Na(+)(out) + 2 H(+)(in)</text>
        <dbReference type="Rhea" id="RHEA:29251"/>
        <dbReference type="ChEBI" id="CHEBI:15378"/>
        <dbReference type="ChEBI" id="CHEBI:29101"/>
    </reaction>
</comment>
<keyword evidence="5 7" id="KW-0472">Membrane</keyword>
<dbReference type="PANTHER" id="PTHR30341">
    <property type="entry name" value="SODIUM ION/PROTON ANTIPORTER NHAA-RELATED"/>
    <property type="match status" value="1"/>
</dbReference>
<evidence type="ECO:0000313" key="8">
    <source>
        <dbReference type="EMBL" id="QDE31236.1"/>
    </source>
</evidence>
<dbReference type="Proteomes" id="UP000319809">
    <property type="component" value="Chromosome"/>
</dbReference>
<dbReference type="KEGG" id="spol:FH971_09750"/>
<gene>
    <name evidence="7 8" type="primary">nhaA</name>
    <name evidence="8" type="ORF">FH971_09750</name>
</gene>
<evidence type="ECO:0000256" key="2">
    <source>
        <dbReference type="ARBA" id="ARBA00022475"/>
    </source>
</evidence>
<keyword evidence="7" id="KW-0050">Antiport</keyword>
<feature type="transmembrane region" description="Helical" evidence="7">
    <location>
        <begin position="430"/>
        <end position="450"/>
    </location>
</feature>
<dbReference type="GO" id="GO:0006885">
    <property type="term" value="P:regulation of pH"/>
    <property type="evidence" value="ECO:0007669"/>
    <property type="project" value="UniProtKB-UniRule"/>
</dbReference>
<dbReference type="InterPro" id="IPR023171">
    <property type="entry name" value="Na/H_antiporter_dom_sf"/>
</dbReference>
<dbReference type="RefSeq" id="WP_137227137.1">
    <property type="nucleotide sequence ID" value="NZ_CP041036.1"/>
</dbReference>
<accession>A0A4Y5YFF0</accession>
<feature type="transmembrane region" description="Helical" evidence="7">
    <location>
        <begin position="117"/>
        <end position="140"/>
    </location>
</feature>
<keyword evidence="4 7" id="KW-1133">Transmembrane helix</keyword>
<evidence type="ECO:0000256" key="6">
    <source>
        <dbReference type="ARBA" id="ARBA00023201"/>
    </source>
</evidence>
<feature type="transmembrane region" description="Helical" evidence="7">
    <location>
        <begin position="146"/>
        <end position="167"/>
    </location>
</feature>
<dbReference type="EMBL" id="CP041036">
    <property type="protein sequence ID" value="QDE31236.1"/>
    <property type="molecule type" value="Genomic_DNA"/>
</dbReference>
<dbReference type="GO" id="GO:0015385">
    <property type="term" value="F:sodium:proton antiporter activity"/>
    <property type="evidence" value="ECO:0007669"/>
    <property type="project" value="UniProtKB-UniRule"/>
</dbReference>
<evidence type="ECO:0000256" key="4">
    <source>
        <dbReference type="ARBA" id="ARBA00022989"/>
    </source>
</evidence>
<name>A0A4Y5YFF0_9GAMM</name>
<feature type="transmembrane region" description="Helical" evidence="7">
    <location>
        <begin position="327"/>
        <end position="348"/>
    </location>
</feature>
<comment type="subcellular location">
    <subcellularLocation>
        <location evidence="1">Cell inner membrane</location>
        <topology evidence="1">Multi-pass membrane protein</topology>
    </subcellularLocation>
    <subcellularLocation>
        <location evidence="7">Cell membrane</location>
        <topology evidence="7">Multi-pass membrane protein</topology>
    </subcellularLocation>
</comment>